<feature type="compositionally biased region" description="Basic and acidic residues" evidence="1">
    <location>
        <begin position="13"/>
        <end position="26"/>
    </location>
</feature>
<gene>
    <name evidence="2" type="ORF">VFH_I323440</name>
</gene>
<accession>A0AAV0YP66</accession>
<evidence type="ECO:0000256" key="1">
    <source>
        <dbReference type="SAM" id="MobiDB-lite"/>
    </source>
</evidence>
<name>A0AAV0YP66_VICFA</name>
<protein>
    <submittedName>
        <fullName evidence="2">Uncharacterized protein</fullName>
    </submittedName>
</protein>
<feature type="region of interest" description="Disordered" evidence="1">
    <location>
        <begin position="51"/>
        <end position="72"/>
    </location>
</feature>
<feature type="compositionally biased region" description="Low complexity" evidence="1">
    <location>
        <begin position="1"/>
        <end position="12"/>
    </location>
</feature>
<feature type="region of interest" description="Disordered" evidence="1">
    <location>
        <begin position="1"/>
        <end position="26"/>
    </location>
</feature>
<feature type="compositionally biased region" description="Basic and acidic residues" evidence="1">
    <location>
        <begin position="52"/>
        <end position="72"/>
    </location>
</feature>
<evidence type="ECO:0000313" key="2">
    <source>
        <dbReference type="EMBL" id="CAI8587921.1"/>
    </source>
</evidence>
<organism evidence="2 3">
    <name type="scientific">Vicia faba</name>
    <name type="common">Broad bean</name>
    <name type="synonym">Faba vulgaris</name>
    <dbReference type="NCBI Taxonomy" id="3906"/>
    <lineage>
        <taxon>Eukaryota</taxon>
        <taxon>Viridiplantae</taxon>
        <taxon>Streptophyta</taxon>
        <taxon>Embryophyta</taxon>
        <taxon>Tracheophyta</taxon>
        <taxon>Spermatophyta</taxon>
        <taxon>Magnoliopsida</taxon>
        <taxon>eudicotyledons</taxon>
        <taxon>Gunneridae</taxon>
        <taxon>Pentapetalae</taxon>
        <taxon>rosids</taxon>
        <taxon>fabids</taxon>
        <taxon>Fabales</taxon>
        <taxon>Fabaceae</taxon>
        <taxon>Papilionoideae</taxon>
        <taxon>50 kb inversion clade</taxon>
        <taxon>NPAAA clade</taxon>
        <taxon>Hologalegina</taxon>
        <taxon>IRL clade</taxon>
        <taxon>Fabeae</taxon>
        <taxon>Vicia</taxon>
    </lineage>
</organism>
<dbReference type="AlphaFoldDB" id="A0AAV0YP66"/>
<sequence length="117" mass="13223">MCSLESSLTSSESSERKEGEKFNRRNRRECENFDSNSLEFPVSCLMSASLTEPHDDSSFGNKLKKDDSSNENKLKKAKFSEMFDMNSQFQKDMNSSHSTSSKALLLDLNCSLNSCEP</sequence>
<proteinExistence type="predicted"/>
<reference evidence="2 3" key="1">
    <citation type="submission" date="2023-01" db="EMBL/GenBank/DDBJ databases">
        <authorList>
            <person name="Kreplak J."/>
        </authorList>
    </citation>
    <scope>NUCLEOTIDE SEQUENCE [LARGE SCALE GENOMIC DNA]</scope>
</reference>
<dbReference type="Proteomes" id="UP001157006">
    <property type="component" value="Chromosome 1L"/>
</dbReference>
<dbReference type="EMBL" id="OX451736">
    <property type="protein sequence ID" value="CAI8587921.1"/>
    <property type="molecule type" value="Genomic_DNA"/>
</dbReference>
<keyword evidence="3" id="KW-1185">Reference proteome</keyword>
<evidence type="ECO:0000313" key="3">
    <source>
        <dbReference type="Proteomes" id="UP001157006"/>
    </source>
</evidence>